<name>B8CHS7_SHEPW</name>
<organism evidence="2 3">
    <name type="scientific">Shewanella piezotolerans (strain WP3 / JCM 13877)</name>
    <dbReference type="NCBI Taxonomy" id="225849"/>
    <lineage>
        <taxon>Bacteria</taxon>
        <taxon>Pseudomonadati</taxon>
        <taxon>Pseudomonadota</taxon>
        <taxon>Gammaproteobacteria</taxon>
        <taxon>Alteromonadales</taxon>
        <taxon>Shewanellaceae</taxon>
        <taxon>Shewanella</taxon>
    </lineage>
</organism>
<dbReference type="Proteomes" id="UP000000753">
    <property type="component" value="Chromosome"/>
</dbReference>
<dbReference type="RefSeq" id="WP_020910585.1">
    <property type="nucleotide sequence ID" value="NC_011566.1"/>
</dbReference>
<sequence length="187" mass="21357">MKYMIILVLLLISFHVDAKNCKKGQSCGNSCISWNKICRIGTSPDYISKESKLVKTSLSNQDIQVSISKVAGFEQTDEVVFGCETSWGAIVDRFIFNDNVTYVIDKAVAKIRSRFEEREEALSVELEKEVRIQYRNLLGSSLFNEPTIKEIKTHSHKMKKDYIPSCVTQSFELSSKKILHLANKMHK</sequence>
<evidence type="ECO:0000313" key="3">
    <source>
        <dbReference type="Proteomes" id="UP000000753"/>
    </source>
</evidence>
<feature type="signal peptide" evidence="1">
    <location>
        <begin position="1"/>
        <end position="18"/>
    </location>
</feature>
<keyword evidence="3" id="KW-1185">Reference proteome</keyword>
<dbReference type="HOGENOM" id="CLU_1546552_0_0_6"/>
<evidence type="ECO:0000256" key="1">
    <source>
        <dbReference type="SAM" id="SignalP"/>
    </source>
</evidence>
<gene>
    <name evidence="2" type="ordered locus">swp_0369</name>
</gene>
<evidence type="ECO:0000313" key="2">
    <source>
        <dbReference type="EMBL" id="ACJ27203.1"/>
    </source>
</evidence>
<keyword evidence="1" id="KW-0732">Signal</keyword>
<evidence type="ECO:0008006" key="4">
    <source>
        <dbReference type="Google" id="ProtNLM"/>
    </source>
</evidence>
<dbReference type="EMBL" id="CP000472">
    <property type="protein sequence ID" value="ACJ27203.1"/>
    <property type="molecule type" value="Genomic_DNA"/>
</dbReference>
<protein>
    <recommendedName>
        <fullName evidence="4">Orphan protein</fullName>
    </recommendedName>
</protein>
<dbReference type="AlphaFoldDB" id="B8CHS7"/>
<proteinExistence type="predicted"/>
<dbReference type="KEGG" id="swp:swp_0369"/>
<feature type="chain" id="PRO_5002869520" description="Orphan protein" evidence="1">
    <location>
        <begin position="19"/>
        <end position="187"/>
    </location>
</feature>
<reference evidence="2 3" key="1">
    <citation type="journal article" date="2008" name="PLoS ONE">
        <title>Environmental adaptation: genomic analysis of the piezotolerant and psychrotolerant deep-sea iron reducing bacterium Shewanella piezotolerans WP3.</title>
        <authorList>
            <person name="Wang F."/>
            <person name="Wang J."/>
            <person name="Jian H."/>
            <person name="Zhang B."/>
            <person name="Li S."/>
            <person name="Wang F."/>
            <person name="Zeng X."/>
            <person name="Gao L."/>
            <person name="Bartlett D.H."/>
            <person name="Yu J."/>
            <person name="Hu S."/>
            <person name="Xiao X."/>
        </authorList>
    </citation>
    <scope>NUCLEOTIDE SEQUENCE [LARGE SCALE GENOMIC DNA]</scope>
    <source>
        <strain evidence="3">WP3 / JCM 13877</strain>
    </source>
</reference>
<dbReference type="OrthoDB" id="6270478at2"/>
<accession>B8CHS7</accession>